<evidence type="ECO:0000256" key="15">
    <source>
        <dbReference type="ARBA" id="ARBA00023136"/>
    </source>
</evidence>
<dbReference type="GO" id="GO:0005743">
    <property type="term" value="C:mitochondrial inner membrane"/>
    <property type="evidence" value="ECO:0007669"/>
    <property type="project" value="UniProtKB-SubCell"/>
</dbReference>
<accession>A0A0J8BBV9</accession>
<sequence>MDEKKREELAGLLTILPPVEFCCVYGSTLHPNNHDKSRMIDYILGVQDPVEWHSQNLKMNRNHYASWMVHLGGAKLITEVADKIGVGVHFNPFVSWNDKTFKYGVVRVHDLVEDVLNWETFYLSGRLQKPVHVLVDNLEVSNINSSNLRAATSAALLFLPPNFTQEEFYAKICSLSYKGDLRMLFAEDRHKVKKIVQGQFDLFKGIYKPVLEEFATKGLLRFSSSGTHLENITQDCGLPAVQSLVSCLPNAVRSNMSMKLGERKNISTGPVVNKIVLKSRADAANCLEKIIRRKVMVSSVRQAVSGVLTVGAAKATRYLANKMHKAWNSWI</sequence>
<dbReference type="eggNOG" id="KOG2986">
    <property type="taxonomic scope" value="Eukaryota"/>
</dbReference>
<evidence type="ECO:0000313" key="20">
    <source>
        <dbReference type="Proteomes" id="UP000035740"/>
    </source>
</evidence>
<reference evidence="19 20" key="1">
    <citation type="journal article" date="2014" name="Nature">
        <title>The genome of the recently domesticated crop plant sugar beet (Beta vulgaris).</title>
        <authorList>
            <person name="Dohm J.C."/>
            <person name="Minoche A.E."/>
            <person name="Holtgrawe D."/>
            <person name="Capella-Gutierrez S."/>
            <person name="Zakrzewski F."/>
            <person name="Tafer H."/>
            <person name="Rupp O."/>
            <person name="Sorensen T.R."/>
            <person name="Stracke R."/>
            <person name="Reinhardt R."/>
            <person name="Goesmann A."/>
            <person name="Kraft T."/>
            <person name="Schulz B."/>
            <person name="Stadler P.F."/>
            <person name="Schmidt T."/>
            <person name="Gabaldon T."/>
            <person name="Lehrach H."/>
            <person name="Weisshaar B."/>
            <person name="Himmelbauer H."/>
        </authorList>
    </citation>
    <scope>NUCLEOTIDE SEQUENCE [LARGE SCALE GENOMIC DNA]</scope>
    <source>
        <tissue evidence="19">Taproot</tissue>
    </source>
</reference>
<keyword evidence="20" id="KW-1185">Reference proteome</keyword>
<keyword evidence="11" id="KW-0999">Mitochondrion inner membrane</keyword>
<evidence type="ECO:0000256" key="4">
    <source>
        <dbReference type="ARBA" id="ARBA00005189"/>
    </source>
</evidence>
<evidence type="ECO:0000256" key="8">
    <source>
        <dbReference type="ARBA" id="ARBA00022516"/>
    </source>
</evidence>
<dbReference type="KEGG" id="bvg:104908369"/>
<dbReference type="GO" id="GO:0004605">
    <property type="term" value="F:phosphatidate cytidylyltransferase activity"/>
    <property type="evidence" value="ECO:0007669"/>
    <property type="project" value="UniProtKB-EC"/>
</dbReference>
<organism evidence="19 20">
    <name type="scientific">Beta vulgaris subsp. vulgaris</name>
    <name type="common">Beet</name>
    <dbReference type="NCBI Taxonomy" id="3555"/>
    <lineage>
        <taxon>Eukaryota</taxon>
        <taxon>Viridiplantae</taxon>
        <taxon>Streptophyta</taxon>
        <taxon>Embryophyta</taxon>
        <taxon>Tracheophyta</taxon>
        <taxon>Spermatophyta</taxon>
        <taxon>Magnoliopsida</taxon>
        <taxon>eudicotyledons</taxon>
        <taxon>Gunneridae</taxon>
        <taxon>Pentapetalae</taxon>
        <taxon>Caryophyllales</taxon>
        <taxon>Chenopodiaceae</taxon>
        <taxon>Betoideae</taxon>
        <taxon>Beta</taxon>
    </lineage>
</organism>
<dbReference type="PANTHER" id="PTHR13619:SF0">
    <property type="entry name" value="PHOSPHATIDATE CYTIDYLYLTRANSFERASE, MITOCHONDRIAL"/>
    <property type="match status" value="1"/>
</dbReference>
<dbReference type="OrthoDB" id="341477at2759"/>
<comment type="similarity">
    <text evidence="5">Belongs to the TAM41 family.</text>
</comment>
<evidence type="ECO:0000256" key="17">
    <source>
        <dbReference type="ARBA" id="ARBA00023264"/>
    </source>
</evidence>
<keyword evidence="8" id="KW-0444">Lipid biosynthesis</keyword>
<proteinExistence type="inferred from homology"/>
<comment type="subcellular location">
    <subcellularLocation>
        <location evidence="2">Mitochondrion inner membrane</location>
        <topology evidence="2">Peripheral membrane protein</topology>
        <orientation evidence="2">Matrix side</orientation>
    </subcellularLocation>
</comment>
<evidence type="ECO:0000256" key="12">
    <source>
        <dbReference type="ARBA" id="ARBA00022842"/>
    </source>
</evidence>
<comment type="pathway">
    <text evidence="3">Phospholipid metabolism; CDP-diacylglycerol biosynthesis; CDP-diacylglycerol from sn-glycerol 3-phosphate: step 3/3.</text>
</comment>
<evidence type="ECO:0000256" key="7">
    <source>
        <dbReference type="ARBA" id="ARBA00018337"/>
    </source>
</evidence>
<dbReference type="PANTHER" id="PTHR13619">
    <property type="entry name" value="PHOSPHATIDATE CYTIDYLYLTRANSFERASE, MITOCHONDRIAL"/>
    <property type="match status" value="1"/>
</dbReference>
<evidence type="ECO:0000256" key="11">
    <source>
        <dbReference type="ARBA" id="ARBA00022792"/>
    </source>
</evidence>
<gene>
    <name evidence="19" type="ORF">BVRB_5g127170</name>
</gene>
<evidence type="ECO:0000256" key="16">
    <source>
        <dbReference type="ARBA" id="ARBA00023209"/>
    </source>
</evidence>
<dbReference type="Pfam" id="PF09139">
    <property type="entry name" value="Tam41_Mmp37"/>
    <property type="match status" value="1"/>
</dbReference>
<evidence type="ECO:0000256" key="1">
    <source>
        <dbReference type="ARBA" id="ARBA00001946"/>
    </source>
</evidence>
<protein>
    <recommendedName>
        <fullName evidence="7">Phosphatidate cytidylyltransferase, mitochondrial</fullName>
        <ecNumber evidence="6">2.7.7.41</ecNumber>
    </recommendedName>
    <alternativeName>
        <fullName evidence="18">CDP-diacylglycerol synthase</fullName>
    </alternativeName>
</protein>
<dbReference type="EMBL" id="KQ090318">
    <property type="protein sequence ID" value="KMS97437.1"/>
    <property type="molecule type" value="Genomic_DNA"/>
</dbReference>
<keyword evidence="10" id="KW-0548">Nucleotidyltransferase</keyword>
<dbReference type="GO" id="GO:0032049">
    <property type="term" value="P:cardiolipin biosynthetic process"/>
    <property type="evidence" value="ECO:0007669"/>
    <property type="project" value="InterPro"/>
</dbReference>
<dbReference type="UniPathway" id="UPA00557">
    <property type="reaction ID" value="UER00614"/>
</dbReference>
<evidence type="ECO:0000313" key="19">
    <source>
        <dbReference type="EMBL" id="KMS97437.1"/>
    </source>
</evidence>
<evidence type="ECO:0000256" key="2">
    <source>
        <dbReference type="ARBA" id="ARBA00004443"/>
    </source>
</evidence>
<name>A0A0J8BBV9_BETVV</name>
<dbReference type="OMA" id="HAENMHR"/>
<keyword evidence="13" id="KW-0443">Lipid metabolism</keyword>
<evidence type="ECO:0000256" key="5">
    <source>
        <dbReference type="ARBA" id="ARBA00005458"/>
    </source>
</evidence>
<evidence type="ECO:0000256" key="18">
    <source>
        <dbReference type="ARBA" id="ARBA00029893"/>
    </source>
</evidence>
<keyword evidence="12" id="KW-0460">Magnesium</keyword>
<dbReference type="Proteomes" id="UP000035740">
    <property type="component" value="Unassembled WGS sequence"/>
</dbReference>
<evidence type="ECO:0000256" key="9">
    <source>
        <dbReference type="ARBA" id="ARBA00022679"/>
    </source>
</evidence>
<dbReference type="GO" id="GO:0016024">
    <property type="term" value="P:CDP-diacylglycerol biosynthetic process"/>
    <property type="evidence" value="ECO:0007669"/>
    <property type="project" value="UniProtKB-UniPathway"/>
</dbReference>
<dbReference type="Gramene" id="KMS97437">
    <property type="protein sequence ID" value="KMS97437"/>
    <property type="gene ID" value="BVRB_5g127170"/>
</dbReference>
<comment type="cofactor">
    <cofactor evidence="1">
        <name>Mg(2+)</name>
        <dbReference type="ChEBI" id="CHEBI:18420"/>
    </cofactor>
</comment>
<evidence type="ECO:0000256" key="10">
    <source>
        <dbReference type="ARBA" id="ARBA00022695"/>
    </source>
</evidence>
<evidence type="ECO:0000256" key="3">
    <source>
        <dbReference type="ARBA" id="ARBA00005119"/>
    </source>
</evidence>
<keyword evidence="16" id="KW-0594">Phospholipid biosynthesis</keyword>
<dbReference type="AlphaFoldDB" id="A0A0J8BBV9"/>
<dbReference type="EC" id="2.7.7.41" evidence="6"/>
<keyword evidence="14" id="KW-0496">Mitochondrion</keyword>
<dbReference type="InterPro" id="IPR015222">
    <property type="entry name" value="Tam41"/>
</dbReference>
<keyword evidence="17" id="KW-1208">Phospholipid metabolism</keyword>
<keyword evidence="9" id="KW-0808">Transferase</keyword>
<keyword evidence="15" id="KW-0472">Membrane</keyword>
<dbReference type="PIRSF" id="PIRSF028840">
    <property type="entry name" value="Mmp37"/>
    <property type="match status" value="1"/>
</dbReference>
<evidence type="ECO:0000256" key="14">
    <source>
        <dbReference type="ARBA" id="ARBA00023128"/>
    </source>
</evidence>
<evidence type="ECO:0000256" key="6">
    <source>
        <dbReference type="ARBA" id="ARBA00012487"/>
    </source>
</evidence>
<evidence type="ECO:0000256" key="13">
    <source>
        <dbReference type="ARBA" id="ARBA00023098"/>
    </source>
</evidence>
<comment type="pathway">
    <text evidence="4">Lipid metabolism.</text>
</comment>